<protein>
    <recommendedName>
        <fullName evidence="2">CobQ/CobB/MinD/ParA nucleotide binding domain-containing protein</fullName>
    </recommendedName>
</protein>
<feature type="compositionally biased region" description="Low complexity" evidence="1">
    <location>
        <begin position="416"/>
        <end position="427"/>
    </location>
</feature>
<feature type="compositionally biased region" description="Pro residues" evidence="1">
    <location>
        <begin position="500"/>
        <end position="537"/>
    </location>
</feature>
<dbReference type="InterPro" id="IPR027417">
    <property type="entry name" value="P-loop_NTPase"/>
</dbReference>
<dbReference type="AlphaFoldDB" id="A0A250VBV0"/>
<gene>
    <name evidence="3" type="ORF">SO3561_02982</name>
</gene>
<feature type="compositionally biased region" description="Basic and acidic residues" evidence="1">
    <location>
        <begin position="137"/>
        <end position="148"/>
    </location>
</feature>
<dbReference type="GO" id="GO:0009898">
    <property type="term" value="C:cytoplasmic side of plasma membrane"/>
    <property type="evidence" value="ECO:0007669"/>
    <property type="project" value="TreeGrafter"/>
</dbReference>
<feature type="compositionally biased region" description="Pro residues" evidence="1">
    <location>
        <begin position="545"/>
        <end position="555"/>
    </location>
</feature>
<feature type="compositionally biased region" description="Low complexity" evidence="1">
    <location>
        <begin position="294"/>
        <end position="305"/>
    </location>
</feature>
<dbReference type="InterPro" id="IPR050625">
    <property type="entry name" value="ParA/MinD_ATPase"/>
</dbReference>
<keyword evidence="4" id="KW-1185">Reference proteome</keyword>
<comment type="caution">
    <text evidence="3">The sequence shown here is derived from an EMBL/GenBank/DDBJ whole genome shotgun (WGS) entry which is preliminary data.</text>
</comment>
<evidence type="ECO:0000256" key="1">
    <source>
        <dbReference type="SAM" id="MobiDB-lite"/>
    </source>
</evidence>
<dbReference type="GO" id="GO:0005524">
    <property type="term" value="F:ATP binding"/>
    <property type="evidence" value="ECO:0007669"/>
    <property type="project" value="TreeGrafter"/>
</dbReference>
<evidence type="ECO:0000259" key="2">
    <source>
        <dbReference type="Pfam" id="PF01656"/>
    </source>
</evidence>
<dbReference type="Proteomes" id="UP000217446">
    <property type="component" value="Unassembled WGS sequence"/>
</dbReference>
<dbReference type="EMBL" id="BDQI01000005">
    <property type="protein sequence ID" value="GAX51480.1"/>
    <property type="molecule type" value="Genomic_DNA"/>
</dbReference>
<name>A0A250VBV0_STROL</name>
<dbReference type="PANTHER" id="PTHR43384:SF14">
    <property type="entry name" value="ESX-1 SECRETION-ASSOCIATED PROTEIN ESPI"/>
    <property type="match status" value="1"/>
</dbReference>
<feature type="compositionally biased region" description="Low complexity" evidence="1">
    <location>
        <begin position="1057"/>
        <end position="1067"/>
    </location>
</feature>
<feature type="compositionally biased region" description="Pro residues" evidence="1">
    <location>
        <begin position="1043"/>
        <end position="1056"/>
    </location>
</feature>
<dbReference type="GO" id="GO:0016887">
    <property type="term" value="F:ATP hydrolysis activity"/>
    <property type="evidence" value="ECO:0007669"/>
    <property type="project" value="TreeGrafter"/>
</dbReference>
<evidence type="ECO:0000313" key="4">
    <source>
        <dbReference type="Proteomes" id="UP000217446"/>
    </source>
</evidence>
<feature type="compositionally biased region" description="Low complexity" evidence="1">
    <location>
        <begin position="489"/>
        <end position="499"/>
    </location>
</feature>
<dbReference type="Pfam" id="PF01656">
    <property type="entry name" value="CbiA"/>
    <property type="match status" value="1"/>
</dbReference>
<evidence type="ECO:0000313" key="3">
    <source>
        <dbReference type="EMBL" id="GAX51480.1"/>
    </source>
</evidence>
<dbReference type="SUPFAM" id="SSF52540">
    <property type="entry name" value="P-loop containing nucleoside triphosphate hydrolases"/>
    <property type="match status" value="1"/>
</dbReference>
<feature type="compositionally biased region" description="Low complexity" evidence="1">
    <location>
        <begin position="611"/>
        <end position="625"/>
    </location>
</feature>
<feature type="region of interest" description="Disordered" evidence="1">
    <location>
        <begin position="137"/>
        <end position="724"/>
    </location>
</feature>
<dbReference type="GO" id="GO:0051782">
    <property type="term" value="P:negative regulation of cell division"/>
    <property type="evidence" value="ECO:0007669"/>
    <property type="project" value="TreeGrafter"/>
</dbReference>
<dbReference type="GO" id="GO:0005829">
    <property type="term" value="C:cytosol"/>
    <property type="evidence" value="ECO:0007669"/>
    <property type="project" value="TreeGrafter"/>
</dbReference>
<proteinExistence type="predicted"/>
<organism evidence="3 4">
    <name type="scientific">Streptomyces olivochromogenes</name>
    <dbReference type="NCBI Taxonomy" id="1963"/>
    <lineage>
        <taxon>Bacteria</taxon>
        <taxon>Bacillati</taxon>
        <taxon>Actinomycetota</taxon>
        <taxon>Actinomycetes</taxon>
        <taxon>Kitasatosporales</taxon>
        <taxon>Streptomycetaceae</taxon>
        <taxon>Streptomyces</taxon>
    </lineage>
</organism>
<dbReference type="RefSeq" id="WP_067371271.1">
    <property type="nucleotide sequence ID" value="NZ_BDQI01000005.1"/>
</dbReference>
<feature type="compositionally biased region" description="Pro residues" evidence="1">
    <location>
        <begin position="1124"/>
        <end position="1144"/>
    </location>
</feature>
<dbReference type="Gene3D" id="3.40.50.300">
    <property type="entry name" value="P-loop containing nucleotide triphosphate hydrolases"/>
    <property type="match status" value="1"/>
</dbReference>
<feature type="compositionally biased region" description="Pro residues" evidence="1">
    <location>
        <begin position="428"/>
        <end position="443"/>
    </location>
</feature>
<dbReference type="InterPro" id="IPR047739">
    <property type="entry name" value="SCO5717-like_N"/>
</dbReference>
<feature type="region of interest" description="Disordered" evidence="1">
    <location>
        <begin position="1"/>
        <end position="123"/>
    </location>
</feature>
<feature type="compositionally biased region" description="Pro residues" evidence="1">
    <location>
        <begin position="1068"/>
        <end position="1105"/>
    </location>
</feature>
<reference evidence="4" key="1">
    <citation type="submission" date="2017-05" db="EMBL/GenBank/DDBJ databases">
        <title>Streptomyces olivochromogenes NBRC 3561 whole genome shotgun sequence.</title>
        <authorList>
            <person name="Dohra H."/>
            <person name="Kodani S."/>
        </authorList>
    </citation>
    <scope>NUCLEOTIDE SEQUENCE [LARGE SCALE GENOMIC DNA]</scope>
    <source>
        <strain evidence="4">NBRC 3561</strain>
    </source>
</reference>
<feature type="domain" description="CobQ/CobB/MinD/ParA nucleotide binding" evidence="2">
    <location>
        <begin position="788"/>
        <end position="897"/>
    </location>
</feature>
<feature type="compositionally biased region" description="Pro residues" evidence="1">
    <location>
        <begin position="398"/>
        <end position="415"/>
    </location>
</feature>
<dbReference type="PANTHER" id="PTHR43384">
    <property type="entry name" value="SEPTUM SITE-DETERMINING PROTEIN MIND HOMOLOG, CHLOROPLASTIC-RELATED"/>
    <property type="match status" value="1"/>
</dbReference>
<feature type="compositionally biased region" description="Low complexity" evidence="1">
    <location>
        <begin position="191"/>
        <end position="218"/>
    </location>
</feature>
<feature type="region of interest" description="Disordered" evidence="1">
    <location>
        <begin position="741"/>
        <end position="769"/>
    </location>
</feature>
<dbReference type="NCBIfam" id="NF041021">
    <property type="entry name" value="SCO5717_Nterm"/>
    <property type="match status" value="1"/>
</dbReference>
<feature type="compositionally biased region" description="Pro residues" evidence="1">
    <location>
        <begin position="580"/>
        <end position="594"/>
    </location>
</feature>
<dbReference type="STRING" id="1963.AQJ27_21835"/>
<feature type="region of interest" description="Disordered" evidence="1">
    <location>
        <begin position="1034"/>
        <end position="1144"/>
    </location>
</feature>
<sequence>MNSDRDGIRGGWATPGDDQSDAESAVEATGEFTIDYAPPAWYTQNASGHSAQASPTPPPPAPPAPSAPPVSFDPAAPVPPAAPAASAAPVPPAVPASGPQPAWTPLVVPADEAGLGNGDIESGTTMRFSAAALKREFAEREAAARAAEETSAGPAGDAAVAEGAPVGDGPDGEDTTGGDFELSAPAVPAGEQQSPEASGEAAAGGEAPTPAEGANAGTSERDGTGAAVAGDDSDNSPVGDGSDPAYSAAGQGQGSTDGGADVTDPAGGEDGPHGEVEAPQVPADAGDDDSEDVTAAATAAAAAAADGGFKEPAGDSDGDVEGAEGAAGATDVEGERPVAAATAETAAQDSAPQAPVSQDAAAHEADDFDDWPQDLAPNTSPDAGTDVPHHAQTAAPAWAPPPMPQSGLPPLPPAYQPAAPAPAAQWPSPQPVVPPQPGPPQQPQPTAAQGQAPVPPQPSVAQGQPTVPPQPTAAQGQPPLPPQQGGYGFPHQQPQQPQQQPYPGPPPAQPMIQPMVPPQQPLAQPQPPFQPQAPQPAPAAWHPQGTPPAPGPVAPPVADASVPAPPAPTAPQDGYGFPHPGIPAPSAPNPPAPPTGYGFPQPSAPVPPQGGPQQSGYGFPQTGAPAPQPTPPQANAPQTGAPQANPPQPPAPQAAGPQSGYGFPQPPAPNAPQQGGYGFPQQPHPGPQPQAQQAQPQPPVDPRTGAAWPQPIQHDQRQPTNPAAAPLGYTAAVELSSDRLLNNKKQKAKSGRPTGGSSRFKLGGKKEEAERQRKLELIRTPVLSCYRIAVISLKGGVGKTTTTTALGSTLATERQDKILAIDANPDAGTLGRRVRRETGATIRDLVQAIPYLNSYMDIRRFTSQAASGLEIIANDVDPAVSTTFNDEDYRRAIDVLGKQYPIILTDSGTGLLYSAMRGVLDLADQLIIISTPSVDGASSASTTLDWLSAHGYADLVSRSLTVISGVRETGKMIKVEDIVGHFETRCRGVVVVPFDEHLAAGAEVDLDMMRPKVREAYFNLSAMVAEDIVRHQQSHGLWTNDGNPPPVAAPPMPGQYPYPQGQGAPGVPGAPMPGQQPHPQQPGQPYAGPPQPGQPYPGPPQPPQPGQQFHPGQPPSQPGQMGQPYPPYQGQPPQTPPPPAPPQQ</sequence>
<accession>A0A250VBV0</accession>
<feature type="compositionally biased region" description="Pro residues" evidence="1">
    <location>
        <begin position="55"/>
        <end position="68"/>
    </location>
</feature>
<dbReference type="InterPro" id="IPR002586">
    <property type="entry name" value="CobQ/CobB/MinD/ParA_Nub-bd_dom"/>
</dbReference>